<comment type="caution">
    <text evidence="3">The sequence shown here is derived from an EMBL/GenBank/DDBJ whole genome shotgun (WGS) entry which is preliminary data.</text>
</comment>
<protein>
    <submittedName>
        <fullName evidence="3">Uncharacterized protein</fullName>
    </submittedName>
</protein>
<dbReference type="EMBL" id="JAKKPZ010000009">
    <property type="protein sequence ID" value="KAI1717409.1"/>
    <property type="molecule type" value="Genomic_DNA"/>
</dbReference>
<feature type="region of interest" description="Disordered" evidence="1">
    <location>
        <begin position="54"/>
        <end position="111"/>
    </location>
</feature>
<keyword evidence="2" id="KW-0732">Signal</keyword>
<gene>
    <name evidence="3" type="ORF">DdX_07156</name>
</gene>
<evidence type="ECO:0000256" key="2">
    <source>
        <dbReference type="SAM" id="SignalP"/>
    </source>
</evidence>
<name>A0AAD4N9V6_9BILA</name>
<proteinExistence type="predicted"/>
<evidence type="ECO:0000313" key="3">
    <source>
        <dbReference type="EMBL" id="KAI1717409.1"/>
    </source>
</evidence>
<dbReference type="Proteomes" id="UP001201812">
    <property type="component" value="Unassembled WGS sequence"/>
</dbReference>
<feature type="compositionally biased region" description="Low complexity" evidence="1">
    <location>
        <begin position="68"/>
        <end position="77"/>
    </location>
</feature>
<organism evidence="3 4">
    <name type="scientific">Ditylenchus destructor</name>
    <dbReference type="NCBI Taxonomy" id="166010"/>
    <lineage>
        <taxon>Eukaryota</taxon>
        <taxon>Metazoa</taxon>
        <taxon>Ecdysozoa</taxon>
        <taxon>Nematoda</taxon>
        <taxon>Chromadorea</taxon>
        <taxon>Rhabditida</taxon>
        <taxon>Tylenchina</taxon>
        <taxon>Tylenchomorpha</taxon>
        <taxon>Sphaerularioidea</taxon>
        <taxon>Anguinidae</taxon>
        <taxon>Anguininae</taxon>
        <taxon>Ditylenchus</taxon>
    </lineage>
</organism>
<dbReference type="AlphaFoldDB" id="A0AAD4N9V6"/>
<accession>A0AAD4N9V6</accession>
<feature type="chain" id="PRO_5042221426" evidence="2">
    <location>
        <begin position="25"/>
        <end position="111"/>
    </location>
</feature>
<evidence type="ECO:0000313" key="4">
    <source>
        <dbReference type="Proteomes" id="UP001201812"/>
    </source>
</evidence>
<evidence type="ECO:0000256" key="1">
    <source>
        <dbReference type="SAM" id="MobiDB-lite"/>
    </source>
</evidence>
<feature type="compositionally biased region" description="Polar residues" evidence="1">
    <location>
        <begin position="54"/>
        <end position="67"/>
    </location>
</feature>
<sequence length="111" mass="11826">MEAFIEVLLLTSLTFLSPFIWSAADDLTNLKQLQRNSSAVTFADAIKDQLLLSPQNKMNAKNESQIDGSGTSELLEGSGEGSGQEENSEGSGEIGPEFSGEEPAVTTTTQQ</sequence>
<keyword evidence="4" id="KW-1185">Reference proteome</keyword>
<feature type="signal peptide" evidence="2">
    <location>
        <begin position="1"/>
        <end position="24"/>
    </location>
</feature>
<reference evidence="3" key="1">
    <citation type="submission" date="2022-01" db="EMBL/GenBank/DDBJ databases">
        <title>Genome Sequence Resource for Two Populations of Ditylenchus destructor, the Migratory Endoparasitic Phytonematode.</title>
        <authorList>
            <person name="Zhang H."/>
            <person name="Lin R."/>
            <person name="Xie B."/>
        </authorList>
    </citation>
    <scope>NUCLEOTIDE SEQUENCE</scope>
    <source>
        <strain evidence="3">BazhouSP</strain>
    </source>
</reference>